<dbReference type="EMBL" id="CP029480">
    <property type="protein sequence ID" value="AWV97443.1"/>
    <property type="molecule type" value="Genomic_DNA"/>
</dbReference>
<dbReference type="SUPFAM" id="SSF51126">
    <property type="entry name" value="Pectin lyase-like"/>
    <property type="match status" value="1"/>
</dbReference>
<sequence>MKNIILTILLILISIPSANAKRIYVKNDATGSANGTSWNDAYLNLRTALQSSLLGDEIWVAKGVYKPTSSVDRKISFDIPAGVRLIGGFEGHEDHNFDISLRIIRENETTLSGEIGNLLSTEDNSYHVLTTFSSYDQTIIDGFTIRDGKGIIGSGYNNGIPNSYGAGCYNYGRGAGNISNPQFINCYFTNNHSFQGGAVFNDAQYGGVASPTFINCVFHKNYASYGAGICSHATSGRSSPSFEFCTFSENSANVHGGGLYLASGSNSRSTFLISNSLFNENYANLEGDDIFNLSGVIDLKYVGFDAPDNSDLNFNGTLLSIHTYFNSNFIFVNPNNGDFNLQCNSDGISQGTYSSVSQDIAGRTRFGLPDLGAYDYDSQYNYYLNNEIIAESDINLMGTDFIEISSKISNSNITYLKGQRAIFLNPGFLIAPQPDSTSVFRAEIVNGCL</sequence>
<reference evidence="1 2" key="1">
    <citation type="submission" date="2018-05" db="EMBL/GenBank/DDBJ databases">
        <title>Complete genome sequence of Arcticibacterium luteifluviistationis SM1504T, a cytophagaceae bacterium isolated from Arctic surface seawater.</title>
        <authorList>
            <person name="Li Y."/>
            <person name="Qin Q.-L."/>
        </authorList>
    </citation>
    <scope>NUCLEOTIDE SEQUENCE [LARGE SCALE GENOMIC DNA]</scope>
    <source>
        <strain evidence="1 2">SM1504</strain>
    </source>
</reference>
<accession>A0A2Z4G927</accession>
<keyword evidence="2" id="KW-1185">Reference proteome</keyword>
<evidence type="ECO:0000313" key="1">
    <source>
        <dbReference type="EMBL" id="AWV97443.1"/>
    </source>
</evidence>
<dbReference type="OrthoDB" id="960258at2"/>
<name>A0A2Z4G927_9BACT</name>
<gene>
    <name evidence="1" type="ORF">DJ013_04360</name>
</gene>
<dbReference type="RefSeq" id="WP_111370545.1">
    <property type="nucleotide sequence ID" value="NZ_CP029480.1"/>
</dbReference>
<protein>
    <recommendedName>
        <fullName evidence="3">Right handed beta helix domain-containing protein</fullName>
    </recommendedName>
</protein>
<evidence type="ECO:0008006" key="3">
    <source>
        <dbReference type="Google" id="ProtNLM"/>
    </source>
</evidence>
<dbReference type="InterPro" id="IPR011050">
    <property type="entry name" value="Pectin_lyase_fold/virulence"/>
</dbReference>
<evidence type="ECO:0000313" key="2">
    <source>
        <dbReference type="Proteomes" id="UP000249873"/>
    </source>
</evidence>
<organism evidence="1 2">
    <name type="scientific">Arcticibacterium luteifluviistationis</name>
    <dbReference type="NCBI Taxonomy" id="1784714"/>
    <lineage>
        <taxon>Bacteria</taxon>
        <taxon>Pseudomonadati</taxon>
        <taxon>Bacteroidota</taxon>
        <taxon>Cytophagia</taxon>
        <taxon>Cytophagales</taxon>
        <taxon>Leadbetterellaceae</taxon>
        <taxon>Arcticibacterium</taxon>
    </lineage>
</organism>
<dbReference type="KEGG" id="als:DJ013_04360"/>
<dbReference type="AlphaFoldDB" id="A0A2Z4G927"/>
<proteinExistence type="predicted"/>
<dbReference type="Proteomes" id="UP000249873">
    <property type="component" value="Chromosome"/>
</dbReference>